<feature type="transmembrane region" description="Helical" evidence="1">
    <location>
        <begin position="21"/>
        <end position="46"/>
    </location>
</feature>
<dbReference type="Proteomes" id="UP000663844">
    <property type="component" value="Unassembled WGS sequence"/>
</dbReference>
<protein>
    <submittedName>
        <fullName evidence="2">Uncharacterized protein</fullName>
    </submittedName>
</protein>
<dbReference type="AlphaFoldDB" id="A0A814MMT6"/>
<gene>
    <name evidence="2" type="ORF">JYZ213_LOCUS20265</name>
    <name evidence="3" type="ORF">OXD698_LOCUS23230</name>
</gene>
<feature type="transmembrane region" description="Helical" evidence="1">
    <location>
        <begin position="126"/>
        <end position="148"/>
    </location>
</feature>
<keyword evidence="1" id="KW-1133">Transmembrane helix</keyword>
<keyword evidence="1" id="KW-0812">Transmembrane</keyword>
<evidence type="ECO:0000313" key="3">
    <source>
        <dbReference type="EMBL" id="CAF3887503.1"/>
    </source>
</evidence>
<name>A0A814MMT6_9BILA</name>
<evidence type="ECO:0000313" key="4">
    <source>
        <dbReference type="Proteomes" id="UP000663845"/>
    </source>
</evidence>
<dbReference type="EMBL" id="CAJOAZ010002045">
    <property type="protein sequence ID" value="CAF3887503.1"/>
    <property type="molecule type" value="Genomic_DNA"/>
</dbReference>
<feature type="transmembrane region" description="Helical" evidence="1">
    <location>
        <begin position="94"/>
        <end position="114"/>
    </location>
</feature>
<feature type="transmembrane region" description="Helical" evidence="1">
    <location>
        <begin position="58"/>
        <end position="82"/>
    </location>
</feature>
<dbReference type="Proteomes" id="UP000663845">
    <property type="component" value="Unassembled WGS sequence"/>
</dbReference>
<organism evidence="2 4">
    <name type="scientific">Adineta steineri</name>
    <dbReference type="NCBI Taxonomy" id="433720"/>
    <lineage>
        <taxon>Eukaryota</taxon>
        <taxon>Metazoa</taxon>
        <taxon>Spiralia</taxon>
        <taxon>Gnathifera</taxon>
        <taxon>Rotifera</taxon>
        <taxon>Eurotatoria</taxon>
        <taxon>Bdelloidea</taxon>
        <taxon>Adinetida</taxon>
        <taxon>Adinetidae</taxon>
        <taxon>Adineta</taxon>
    </lineage>
</organism>
<dbReference type="EMBL" id="CAJNOG010000212">
    <property type="protein sequence ID" value="CAF1080497.1"/>
    <property type="molecule type" value="Genomic_DNA"/>
</dbReference>
<accession>A0A814MMT6</accession>
<keyword evidence="1" id="KW-0472">Membrane</keyword>
<sequence>MGRTKITRTTVVRSGTYHDDRIWILAVILACFALLFAIIAIVTPGWNGINIIKNSQRHLSTIVLCFIAIFLIILGIIALVLFARRLITSFSSGIKMSAVIILALAAIFIVVAYSCINPYRSNNYSYYLMTIAGIFTFISSIVSAFWLGRNWITV</sequence>
<proteinExistence type="predicted"/>
<evidence type="ECO:0000313" key="2">
    <source>
        <dbReference type="EMBL" id="CAF1080497.1"/>
    </source>
</evidence>
<reference evidence="2" key="1">
    <citation type="submission" date="2021-02" db="EMBL/GenBank/DDBJ databases">
        <authorList>
            <person name="Nowell W R."/>
        </authorList>
    </citation>
    <scope>NUCLEOTIDE SEQUENCE</scope>
</reference>
<evidence type="ECO:0000256" key="1">
    <source>
        <dbReference type="SAM" id="Phobius"/>
    </source>
</evidence>
<comment type="caution">
    <text evidence="2">The sequence shown here is derived from an EMBL/GenBank/DDBJ whole genome shotgun (WGS) entry which is preliminary data.</text>
</comment>